<proteinExistence type="inferred from homology"/>
<evidence type="ECO:0000256" key="4">
    <source>
        <dbReference type="ARBA" id="ARBA00023002"/>
    </source>
</evidence>
<dbReference type="PROSITE" id="PS51387">
    <property type="entry name" value="FAD_PCMH"/>
    <property type="match status" value="1"/>
</dbReference>
<dbReference type="Proteomes" id="UP000233524">
    <property type="component" value="Unassembled WGS sequence"/>
</dbReference>
<dbReference type="InParanoid" id="A0A2N3N4Y3"/>
<evidence type="ECO:0000256" key="2">
    <source>
        <dbReference type="ARBA" id="ARBA00022630"/>
    </source>
</evidence>
<dbReference type="STRING" id="41688.A0A2N3N4Y3"/>
<evidence type="ECO:0000256" key="1">
    <source>
        <dbReference type="ARBA" id="ARBA00005466"/>
    </source>
</evidence>
<dbReference type="Gene3D" id="3.40.462.20">
    <property type="match status" value="1"/>
</dbReference>
<dbReference type="VEuPathDB" id="FungiDB:jhhlp_006091"/>
<gene>
    <name evidence="6" type="ORF">jhhlp_006091</name>
</gene>
<dbReference type="SUPFAM" id="SSF56176">
    <property type="entry name" value="FAD-binding/transporter-associated domain-like"/>
    <property type="match status" value="1"/>
</dbReference>
<protein>
    <recommendedName>
        <fullName evidence="5">FAD-binding PCMH-type domain-containing protein</fullName>
    </recommendedName>
</protein>
<dbReference type="InterPro" id="IPR016166">
    <property type="entry name" value="FAD-bd_PCMH"/>
</dbReference>
<sequence>MEKCAVVAVPAVRRRRRNLHRIKRNRSLPTLLSRTDDRADPVASPCVTSPAMRTSQFMFATAPLYLSVVASSSCFNPCAALAAALPGAVAFPNSTAYVESNTYWSNRQSEVQPACFITPQTTADVSTAVKIITSHNIPFSVKSGGHTAFAGASNVQGGITIDLRNLNKITVSEDRETVSVGPGNRWIEISSVLDPLGLAVVGGRAADVGVSGLILGGGISYFSGKRGWACDNVRSFEVVLASGKVVKASPTENNDLFWALRGGGGSSFGIVTGFDLVSFSQGDLWSGDSIFPGAMAPDLVPHFVDLAINGLPSDPEAHTYFVYTNQPALGGTVALTSFYHSTPPPAPETVPPVFETLRSQPNAIFSSSAIANVSTLSRNIDQPYGQRQTWWDTTVRIESADIFVEILALFEAHMSRILAAAGDTALTPFLVFQPISTNIIEGMQQNGGNALNLKPEEGPVMIIQTTASWDDGSIDSIVEESCRQFIGEVEAAAKEKGVSKSLVYMNYAGSQQKVFESYGEESFNKLRATARKYDPKGKLQSLWKGYFKV</sequence>
<dbReference type="EMBL" id="NLAX01000701">
    <property type="protein sequence ID" value="PKS07487.1"/>
    <property type="molecule type" value="Genomic_DNA"/>
</dbReference>
<organism evidence="6 7">
    <name type="scientific">Lomentospora prolificans</name>
    <dbReference type="NCBI Taxonomy" id="41688"/>
    <lineage>
        <taxon>Eukaryota</taxon>
        <taxon>Fungi</taxon>
        <taxon>Dikarya</taxon>
        <taxon>Ascomycota</taxon>
        <taxon>Pezizomycotina</taxon>
        <taxon>Sordariomycetes</taxon>
        <taxon>Hypocreomycetidae</taxon>
        <taxon>Microascales</taxon>
        <taxon>Microascaceae</taxon>
        <taxon>Lomentospora</taxon>
    </lineage>
</organism>
<keyword evidence="4" id="KW-0560">Oxidoreductase</keyword>
<dbReference type="OrthoDB" id="2151789at2759"/>
<feature type="domain" description="FAD-binding PCMH-type" evidence="5">
    <location>
        <begin position="109"/>
        <end position="281"/>
    </location>
</feature>
<dbReference type="AlphaFoldDB" id="A0A2N3N4Y3"/>
<evidence type="ECO:0000259" key="5">
    <source>
        <dbReference type="PROSITE" id="PS51387"/>
    </source>
</evidence>
<dbReference type="GO" id="GO:0071949">
    <property type="term" value="F:FAD binding"/>
    <property type="evidence" value="ECO:0007669"/>
    <property type="project" value="InterPro"/>
</dbReference>
<evidence type="ECO:0000313" key="6">
    <source>
        <dbReference type="EMBL" id="PKS07487.1"/>
    </source>
</evidence>
<dbReference type="Gene3D" id="3.30.43.10">
    <property type="entry name" value="Uridine Diphospho-n-acetylenolpyruvylglucosamine Reductase, domain 2"/>
    <property type="match status" value="1"/>
</dbReference>
<comment type="caution">
    <text evidence="6">The sequence shown here is derived from an EMBL/GenBank/DDBJ whole genome shotgun (WGS) entry which is preliminary data.</text>
</comment>
<dbReference type="InterPro" id="IPR036318">
    <property type="entry name" value="FAD-bd_PCMH-like_sf"/>
</dbReference>
<keyword evidence="7" id="KW-1185">Reference proteome</keyword>
<evidence type="ECO:0000313" key="7">
    <source>
        <dbReference type="Proteomes" id="UP000233524"/>
    </source>
</evidence>
<dbReference type="Pfam" id="PF01565">
    <property type="entry name" value="FAD_binding_4"/>
    <property type="match status" value="1"/>
</dbReference>
<dbReference type="InterPro" id="IPR016169">
    <property type="entry name" value="FAD-bd_PCMH_sub2"/>
</dbReference>
<reference evidence="6 7" key="1">
    <citation type="journal article" date="2017" name="G3 (Bethesda)">
        <title>First Draft Genome Sequence of the Pathogenic Fungus Lomentospora prolificans (Formerly Scedosporium prolificans).</title>
        <authorList>
            <person name="Luo R."/>
            <person name="Zimin A."/>
            <person name="Workman R."/>
            <person name="Fan Y."/>
            <person name="Pertea G."/>
            <person name="Grossman N."/>
            <person name="Wear M.P."/>
            <person name="Jia B."/>
            <person name="Miller H."/>
            <person name="Casadevall A."/>
            <person name="Timp W."/>
            <person name="Zhang S.X."/>
            <person name="Salzberg S.L."/>
        </authorList>
    </citation>
    <scope>NUCLEOTIDE SEQUENCE [LARGE SCALE GENOMIC DNA]</scope>
    <source>
        <strain evidence="6 7">JHH-5317</strain>
    </source>
</reference>
<keyword evidence="2" id="KW-0285">Flavoprotein</keyword>
<dbReference type="InterPro" id="IPR016167">
    <property type="entry name" value="FAD-bd_PCMH_sub1"/>
</dbReference>
<dbReference type="PANTHER" id="PTHR42973">
    <property type="entry name" value="BINDING OXIDOREDUCTASE, PUTATIVE (AFU_ORTHOLOGUE AFUA_1G17690)-RELATED"/>
    <property type="match status" value="1"/>
</dbReference>
<dbReference type="InterPro" id="IPR006094">
    <property type="entry name" value="Oxid_FAD_bind_N"/>
</dbReference>
<dbReference type="GO" id="GO:0016491">
    <property type="term" value="F:oxidoreductase activity"/>
    <property type="evidence" value="ECO:0007669"/>
    <property type="project" value="UniProtKB-KW"/>
</dbReference>
<keyword evidence="3" id="KW-0274">FAD</keyword>
<accession>A0A2N3N4Y3</accession>
<dbReference type="Gene3D" id="3.30.465.10">
    <property type="match status" value="1"/>
</dbReference>
<comment type="similarity">
    <text evidence="1">Belongs to the oxygen-dependent FAD-linked oxidoreductase family.</text>
</comment>
<dbReference type="InterPro" id="IPR050416">
    <property type="entry name" value="FAD-linked_Oxidoreductase"/>
</dbReference>
<dbReference type="PANTHER" id="PTHR42973:SF54">
    <property type="entry name" value="FAD-BINDING PCMH-TYPE DOMAIN-CONTAINING PROTEIN"/>
    <property type="match status" value="1"/>
</dbReference>
<name>A0A2N3N4Y3_9PEZI</name>
<evidence type="ECO:0000256" key="3">
    <source>
        <dbReference type="ARBA" id="ARBA00022827"/>
    </source>
</evidence>